<dbReference type="STRING" id="983.SAMN05443543_11089"/>
<dbReference type="Proteomes" id="UP000316775">
    <property type="component" value="Unassembled WGS sequence"/>
</dbReference>
<dbReference type="Pfam" id="PF01467">
    <property type="entry name" value="CTP_transf_like"/>
    <property type="match status" value="1"/>
</dbReference>
<dbReference type="OrthoDB" id="9795543at2"/>
<dbReference type="AlphaFoldDB" id="A0A4Y4AVQ6"/>
<gene>
    <name evidence="4" type="primary">gct_1</name>
    <name evidence="4" type="ORF">FFL01_18500</name>
</gene>
<dbReference type="RefSeq" id="WP_073246637.1">
    <property type="nucleotide sequence ID" value="NZ_BJNP01000018.1"/>
</dbReference>
<comment type="caution">
    <text evidence="4">The sequence shown here is derived from an EMBL/GenBank/DDBJ whole genome shotgun (WGS) entry which is preliminary data.</text>
</comment>
<evidence type="ECO:0000259" key="3">
    <source>
        <dbReference type="Pfam" id="PF01467"/>
    </source>
</evidence>
<keyword evidence="1 4" id="KW-0808">Transferase</keyword>
<dbReference type="Gene3D" id="3.40.50.620">
    <property type="entry name" value="HUPs"/>
    <property type="match status" value="1"/>
</dbReference>
<protein>
    <submittedName>
        <fullName evidence="4">Glycerol-3-phosphate cytidylyltransferase</fullName>
    </submittedName>
</protein>
<dbReference type="SUPFAM" id="SSF52374">
    <property type="entry name" value="Nucleotidylyl transferase"/>
    <property type="match status" value="1"/>
</dbReference>
<dbReference type="InterPro" id="IPR004821">
    <property type="entry name" value="Cyt_trans-like"/>
</dbReference>
<feature type="domain" description="Cytidyltransferase-like" evidence="3">
    <location>
        <begin position="14"/>
        <end position="101"/>
    </location>
</feature>
<dbReference type="GO" id="GO:0016779">
    <property type="term" value="F:nucleotidyltransferase activity"/>
    <property type="evidence" value="ECO:0007669"/>
    <property type="project" value="UniProtKB-KW"/>
</dbReference>
<evidence type="ECO:0000256" key="2">
    <source>
        <dbReference type="ARBA" id="ARBA00022695"/>
    </source>
</evidence>
<evidence type="ECO:0000256" key="1">
    <source>
        <dbReference type="ARBA" id="ARBA00022679"/>
    </source>
</evidence>
<dbReference type="NCBIfam" id="TIGR00125">
    <property type="entry name" value="cyt_tran_rel"/>
    <property type="match status" value="1"/>
</dbReference>
<name>A0A4Y4AVQ6_9FLAO</name>
<dbReference type="PANTHER" id="PTHR43793:SF1">
    <property type="entry name" value="FAD SYNTHASE"/>
    <property type="match status" value="1"/>
</dbReference>
<dbReference type="PANTHER" id="PTHR43793">
    <property type="entry name" value="FAD SYNTHASE"/>
    <property type="match status" value="1"/>
</dbReference>
<dbReference type="InterPro" id="IPR014729">
    <property type="entry name" value="Rossmann-like_a/b/a_fold"/>
</dbReference>
<sequence>MELKKTITGITFSAFDLLHAGHVKMLEEAKLYCDYLIVGLQTDPTLDRPEKNKPTQSVVERYIQLKACKFVDEIVPYATEQDLQDILQAFPIDVRIIGEEYKDKNFTGRDYCESTGIKLVFNKRDHRFSSSGLRKEVYECESSKLIE</sequence>
<dbReference type="InterPro" id="IPR050385">
    <property type="entry name" value="Archaeal_FAD_synthase"/>
</dbReference>
<dbReference type="EMBL" id="BJNP01000018">
    <property type="protein sequence ID" value="GEC72311.1"/>
    <property type="molecule type" value="Genomic_DNA"/>
</dbReference>
<proteinExistence type="predicted"/>
<reference evidence="4 5" key="1">
    <citation type="submission" date="2019-06" db="EMBL/GenBank/DDBJ databases">
        <title>Whole genome shotgun sequence of Flavobacterium flevense NBRC 14960.</title>
        <authorList>
            <person name="Hosoyama A."/>
            <person name="Uohara A."/>
            <person name="Ohji S."/>
            <person name="Ichikawa N."/>
        </authorList>
    </citation>
    <scope>NUCLEOTIDE SEQUENCE [LARGE SCALE GENOMIC DNA]</scope>
    <source>
        <strain evidence="4 5">NBRC 14960</strain>
    </source>
</reference>
<evidence type="ECO:0000313" key="4">
    <source>
        <dbReference type="EMBL" id="GEC72311.1"/>
    </source>
</evidence>
<accession>A0A4Y4AVQ6</accession>
<keyword evidence="2 4" id="KW-0548">Nucleotidyltransferase</keyword>
<evidence type="ECO:0000313" key="5">
    <source>
        <dbReference type="Proteomes" id="UP000316775"/>
    </source>
</evidence>
<organism evidence="4 5">
    <name type="scientific">Flavobacterium flevense</name>
    <dbReference type="NCBI Taxonomy" id="983"/>
    <lineage>
        <taxon>Bacteria</taxon>
        <taxon>Pseudomonadati</taxon>
        <taxon>Bacteroidota</taxon>
        <taxon>Flavobacteriia</taxon>
        <taxon>Flavobacteriales</taxon>
        <taxon>Flavobacteriaceae</taxon>
        <taxon>Flavobacterium</taxon>
    </lineage>
</organism>
<keyword evidence="5" id="KW-1185">Reference proteome</keyword>